<dbReference type="Gene3D" id="1.10.287.70">
    <property type="match status" value="3"/>
</dbReference>
<gene>
    <name evidence="14" type="ORF">D910_03920</name>
</gene>
<feature type="transmembrane region" description="Helical" evidence="12">
    <location>
        <begin position="622"/>
        <end position="644"/>
    </location>
</feature>
<feature type="transmembrane region" description="Helical" evidence="12">
    <location>
        <begin position="487"/>
        <end position="505"/>
    </location>
</feature>
<dbReference type="GO" id="GO:0001518">
    <property type="term" value="C:voltage-gated sodium channel complex"/>
    <property type="evidence" value="ECO:0007669"/>
    <property type="project" value="TreeGrafter"/>
</dbReference>
<accession>U4U7C6</accession>
<evidence type="ECO:0000256" key="8">
    <source>
        <dbReference type="ARBA" id="ARBA00023136"/>
    </source>
</evidence>
<keyword evidence="3 12" id="KW-0812">Transmembrane</keyword>
<keyword evidence="7" id="KW-0406">Ion transport</keyword>
<dbReference type="Proteomes" id="UP000030742">
    <property type="component" value="Unassembled WGS sequence"/>
</dbReference>
<keyword evidence="8 12" id="KW-0472">Membrane</keyword>
<comment type="subcellular location">
    <subcellularLocation>
        <location evidence="1">Membrane</location>
        <topology evidence="1">Multi-pass membrane protein</topology>
    </subcellularLocation>
</comment>
<evidence type="ECO:0000256" key="1">
    <source>
        <dbReference type="ARBA" id="ARBA00004141"/>
    </source>
</evidence>
<evidence type="ECO:0000256" key="10">
    <source>
        <dbReference type="ARBA" id="ARBA00023303"/>
    </source>
</evidence>
<feature type="transmembrane region" description="Helical" evidence="12">
    <location>
        <begin position="782"/>
        <end position="799"/>
    </location>
</feature>
<feature type="transmembrane region" description="Helical" evidence="12">
    <location>
        <begin position="257"/>
        <end position="280"/>
    </location>
</feature>
<feature type="compositionally biased region" description="Basic residues" evidence="11">
    <location>
        <begin position="382"/>
        <end position="393"/>
    </location>
</feature>
<dbReference type="InterPro" id="IPR005821">
    <property type="entry name" value="Ion_trans_dom"/>
</dbReference>
<feature type="transmembrane region" description="Helical" evidence="12">
    <location>
        <begin position="845"/>
        <end position="862"/>
    </location>
</feature>
<dbReference type="GO" id="GO:0008332">
    <property type="term" value="F:low voltage-gated calcium channel activity"/>
    <property type="evidence" value="ECO:0007669"/>
    <property type="project" value="TreeGrafter"/>
</dbReference>
<dbReference type="InterPro" id="IPR043203">
    <property type="entry name" value="VGCC_Ca_Na"/>
</dbReference>
<dbReference type="GO" id="GO:0005248">
    <property type="term" value="F:voltage-gated sodium channel activity"/>
    <property type="evidence" value="ECO:0007669"/>
    <property type="project" value="TreeGrafter"/>
</dbReference>
<organism evidence="14 15">
    <name type="scientific">Dendroctonus ponderosae</name>
    <name type="common">Mountain pine beetle</name>
    <dbReference type="NCBI Taxonomy" id="77166"/>
    <lineage>
        <taxon>Eukaryota</taxon>
        <taxon>Metazoa</taxon>
        <taxon>Ecdysozoa</taxon>
        <taxon>Arthropoda</taxon>
        <taxon>Hexapoda</taxon>
        <taxon>Insecta</taxon>
        <taxon>Pterygota</taxon>
        <taxon>Neoptera</taxon>
        <taxon>Endopterygota</taxon>
        <taxon>Coleoptera</taxon>
        <taxon>Polyphaga</taxon>
        <taxon>Cucujiformia</taxon>
        <taxon>Curculionidae</taxon>
        <taxon>Scolytinae</taxon>
        <taxon>Dendroctonus</taxon>
    </lineage>
</organism>
<feature type="domain" description="Ion transport" evidence="13">
    <location>
        <begin position="125"/>
        <end position="327"/>
    </location>
</feature>
<evidence type="ECO:0000256" key="5">
    <source>
        <dbReference type="ARBA" id="ARBA00022882"/>
    </source>
</evidence>
<feature type="domain" description="Ion transport" evidence="13">
    <location>
        <begin position="780"/>
        <end position="1038"/>
    </location>
</feature>
<dbReference type="SUPFAM" id="SSF81324">
    <property type="entry name" value="Voltage-gated potassium channels"/>
    <property type="match status" value="3"/>
</dbReference>
<dbReference type="GO" id="GO:0043005">
    <property type="term" value="C:neuron projection"/>
    <property type="evidence" value="ECO:0007669"/>
    <property type="project" value="TreeGrafter"/>
</dbReference>
<evidence type="ECO:0000313" key="14">
    <source>
        <dbReference type="EMBL" id="ERL86516.1"/>
    </source>
</evidence>
<dbReference type="OrthoDB" id="416585at2759"/>
<evidence type="ECO:0000256" key="9">
    <source>
        <dbReference type="ARBA" id="ARBA00023180"/>
    </source>
</evidence>
<evidence type="ECO:0000313" key="15">
    <source>
        <dbReference type="Proteomes" id="UP000030742"/>
    </source>
</evidence>
<feature type="compositionally biased region" description="Basic and acidic residues" evidence="11">
    <location>
        <begin position="1265"/>
        <end position="1283"/>
    </location>
</feature>
<sequence>MLETKQQIAQECSDLMNGEALTCQELLALGAINAALPTGQVVLDSFFDSLSKGMNNRQKTSEEYFNHPQQNIEEDFSCCMDLWHCESEYKNEKRSKIYIFTCMLVKGVVKAIRTVRKYIKLLVEHKLFQHGILFAILINTLSMGIEHHEQSKWLTHCVEVTNVIFSGVFAVEMVLKVIAEGPFGYISNGFNVFDGVIVILSAIELFKNFTKHDEELHTDSGLSVLRTFRLLRILKLVRFMPNLRRQLFVMLRTMDNVAIFFSLLILFIFIFSILGMYLFGGKFCNYIDEKGVLRDCGCEMLELKDERCQCDRKHFNNILWATVTVFQSKDLVLSETKGEKESNGNWLEEKCLASWKQIFGKVITPPPALTRRNSLTKSPKSTTKRHHHHHSKQNLKSASPISSKKCDHIELKPLNNLKENIITETTLPHQIKLDESIISASPRLSIVDRVEMRVAGCFKEKDDYSLYLFSPENSFRRKCTWLVEQKYFDNIVLLFIALNCITLAMERPNIPPDSPEKLFLQSCNYIFSIVFAFEMFVKVVAAGMCYGPNAYFTSGWNIMDGALVIISVIDIIMFLINDTTSRIFGILRVFRLLRSLRPLRVINRAPGLKLVVQTLLSSLRPIGNIVLICCTFFIIFGILGVQLFKGKFYHCIGENITTVIDKTDCIGRGYDWKNEKYNFDDLVQALMSLFVLSSRDGWVNIMYTGLDAVEVDKQPITNFNEWRLLYFISFILEEQEKEERIRRAAKRALQLEKRRRKMNEPPYYINYPPWRLFIHKIVTSKYFDLAIAAVIGLNVVTMATESYRMPTIWEYLLRIFNYFFTAVFILESIMKLIALGFRMYIKDKWNILDVGIVILSVFGIIIEEMKENEMKIIPINPTIIRVLRVMRIARVLKLLKMAKGIRALLDTVMQALPQVGNLGLLFFLLFFIFAALGVELFGRLDCKVTPCQGLGEHAHFENFGMAFLTLFRVATGDNWNGIMKDTLYNENCDSTDDCIKNCCISPIIAPIFFVIFVLMAQFVLVNVVVAVLMKHLEESHKHLEDEQDMDIQLEREFQEKQEQNERRELCLALQLDAQECHTEQQTRLHKVLSLPSNFVFNPPGCGTKVILERQPSQSRRQTLHSQLPIMMSNISDIKNIDDSITDIYSIQEVACCDESPPDRKDAIRESTRLNLDEILTIPPMESSVTHQLRVSNIDSPQNYLKTVNEIQEHNISRLLVPQETKPINRLYGSTKHLFQKQVSMDLYEETPFLTPPGGGSLNPASSKFTSEKRDRSECFKPPRHDSQESVQRIITERRQLDETLKELDKFDIFDISHDSEEHLVQDSQNDSKKESS</sequence>
<keyword evidence="9" id="KW-0325">Glycoprotein</keyword>
<evidence type="ECO:0000256" key="3">
    <source>
        <dbReference type="ARBA" id="ARBA00022692"/>
    </source>
</evidence>
<dbReference type="Pfam" id="PF00520">
    <property type="entry name" value="Ion_trans"/>
    <property type="match status" value="3"/>
</dbReference>
<dbReference type="PANTHER" id="PTHR10037">
    <property type="entry name" value="VOLTAGE-GATED CATION CHANNEL CALCIUM AND SODIUM"/>
    <property type="match status" value="1"/>
</dbReference>
<feature type="transmembrane region" description="Helical" evidence="12">
    <location>
        <begin position="915"/>
        <end position="938"/>
    </location>
</feature>
<evidence type="ECO:0000256" key="2">
    <source>
        <dbReference type="ARBA" id="ARBA00022448"/>
    </source>
</evidence>
<keyword evidence="5" id="KW-0851">Voltage-gated channel</keyword>
<dbReference type="STRING" id="77166.U4U7C6"/>
<dbReference type="InterPro" id="IPR027359">
    <property type="entry name" value="Volt_channel_dom_sf"/>
</dbReference>
<feature type="region of interest" description="Disordered" evidence="11">
    <location>
        <begin position="365"/>
        <end position="401"/>
    </location>
</feature>
<dbReference type="FunFam" id="1.10.287.70:FF:000117">
    <property type="entry name" value="Voltage-gated Ca2+ channel, alpha subunit"/>
    <property type="match status" value="1"/>
</dbReference>
<keyword evidence="4" id="KW-0677">Repeat</keyword>
<feature type="transmembrane region" description="Helical" evidence="12">
    <location>
        <begin position="1003"/>
        <end position="1029"/>
    </location>
</feature>
<evidence type="ECO:0000256" key="6">
    <source>
        <dbReference type="ARBA" id="ARBA00022989"/>
    </source>
</evidence>
<dbReference type="FunFam" id="1.10.287.70:FF:000120">
    <property type="entry name" value="Voltage-dependent T-type calcium channel subunit alpha"/>
    <property type="match status" value="1"/>
</dbReference>
<keyword evidence="2" id="KW-0813">Transport</keyword>
<feature type="transmembrane region" description="Helical" evidence="12">
    <location>
        <begin position="525"/>
        <end position="546"/>
    </location>
</feature>
<dbReference type="EMBL" id="KB631816">
    <property type="protein sequence ID" value="ERL86516.1"/>
    <property type="molecule type" value="Genomic_DNA"/>
</dbReference>
<protein>
    <recommendedName>
        <fullName evidence="13">Ion transport domain-containing protein</fullName>
    </recommendedName>
</protein>
<evidence type="ECO:0000256" key="7">
    <source>
        <dbReference type="ARBA" id="ARBA00023065"/>
    </source>
</evidence>
<evidence type="ECO:0000259" key="13">
    <source>
        <dbReference type="Pfam" id="PF00520"/>
    </source>
</evidence>
<evidence type="ECO:0000256" key="12">
    <source>
        <dbReference type="SAM" id="Phobius"/>
    </source>
</evidence>
<dbReference type="GO" id="GO:0086010">
    <property type="term" value="P:membrane depolarization during action potential"/>
    <property type="evidence" value="ECO:0007669"/>
    <property type="project" value="TreeGrafter"/>
</dbReference>
<feature type="region of interest" description="Disordered" evidence="11">
    <location>
        <begin position="1249"/>
        <end position="1287"/>
    </location>
</feature>
<dbReference type="Gene3D" id="1.20.120.350">
    <property type="entry name" value="Voltage-gated potassium channels. Chain C"/>
    <property type="match status" value="3"/>
</dbReference>
<evidence type="ECO:0000256" key="11">
    <source>
        <dbReference type="SAM" id="MobiDB-lite"/>
    </source>
</evidence>
<dbReference type="FunFam" id="1.20.120.350:FF:000009">
    <property type="entry name" value="Voltage-dependent T-type calcium channel subunit alpha"/>
    <property type="match status" value="1"/>
</dbReference>
<name>U4U7C6_DENPD</name>
<dbReference type="FunFam" id="1.20.120.350:FF:000007">
    <property type="entry name" value="Voltage-dependent T-type calcium channel subunit alpha"/>
    <property type="match status" value="1"/>
</dbReference>
<evidence type="ECO:0000256" key="4">
    <source>
        <dbReference type="ARBA" id="ARBA00022737"/>
    </source>
</evidence>
<dbReference type="GO" id="GO:0070509">
    <property type="term" value="P:calcium ion import"/>
    <property type="evidence" value="ECO:0007669"/>
    <property type="project" value="TreeGrafter"/>
</dbReference>
<feature type="transmembrane region" description="Helical" evidence="12">
    <location>
        <begin position="558"/>
        <end position="576"/>
    </location>
</feature>
<reference evidence="14 15" key="1">
    <citation type="journal article" date="2013" name="Genome Biol.">
        <title>Draft genome of the mountain pine beetle, Dendroctonus ponderosae Hopkins, a major forest pest.</title>
        <authorList>
            <person name="Keeling C.I."/>
            <person name="Yuen M.M."/>
            <person name="Liao N.Y."/>
            <person name="Docking T.R."/>
            <person name="Chan S.K."/>
            <person name="Taylor G.A."/>
            <person name="Palmquist D.L."/>
            <person name="Jackman S.D."/>
            <person name="Nguyen A."/>
            <person name="Li M."/>
            <person name="Henderson H."/>
            <person name="Janes J.K."/>
            <person name="Zhao Y."/>
            <person name="Pandoh P."/>
            <person name="Moore R."/>
            <person name="Sperling F.A."/>
            <person name="Huber D.P."/>
            <person name="Birol I."/>
            <person name="Jones S.J."/>
            <person name="Bohlmann J."/>
        </authorList>
    </citation>
    <scope>NUCLEOTIDE SEQUENCE</scope>
</reference>
<dbReference type="PANTHER" id="PTHR10037:SF230">
    <property type="entry name" value="CA[2+]-CHANNEL PROTEIN ALPHA[[1]] SUBUNIT T, ISOFORM F"/>
    <property type="match status" value="1"/>
</dbReference>
<feature type="domain" description="Ion transport" evidence="13">
    <location>
        <begin position="486"/>
        <end position="732"/>
    </location>
</feature>
<keyword evidence="10" id="KW-0407">Ion channel</keyword>
<feature type="transmembrane region" description="Helical" evidence="12">
    <location>
        <begin position="811"/>
        <end position="833"/>
    </location>
</feature>
<proteinExistence type="predicted"/>
<keyword evidence="6 12" id="KW-1133">Transmembrane helix</keyword>
<dbReference type="FunFam" id="1.20.120.350:FF:000008">
    <property type="entry name" value="Voltage-dependent T-type calcium channel subunit alpha"/>
    <property type="match status" value="1"/>
</dbReference>